<feature type="chain" id="PRO_5035157396" description="phospholipase C" evidence="8">
    <location>
        <begin position="28"/>
        <end position="548"/>
    </location>
</feature>
<evidence type="ECO:0000313" key="10">
    <source>
        <dbReference type="Proteomes" id="UP000677913"/>
    </source>
</evidence>
<sequence>MKQAGRRPAVIAGTAAAAALGLTFALAQPSWGSGAAAAPAQPGPGGRVLLGDWGSGSATTTPIKHLVVIFDENVSFDHYFGTYPNAANTGGTKFTAKPGTPAVDGLTTSLLNNNPNGLNPKRLTPAQALTCDQGHGYDAEQKAYDNGLVDKFPQYTQTESCSAPDQGVPGLVMDYYDGNTVTAMWNYAQNYAMSDNSYDTTYGPSTPGALNLISGQTHGGYAVNAAGQKISGASFLGTVGANGIGTDVRDTDPAFDDCSNNSDHLAMTGKNVGDLLNGKGVSWGWFQGGFGATTAATATSKAVCGQSHANVGGATIPDYSPHHEPFQYYASTANPHHTAPASVNEVGHNGAANHQYDLSYFYKAINADKLPAVSFVKQAMYQDGHAGYSDPTDEQHGLVSLINALEKSKDWKNTAVVIAYDDSDGWYDHVAPPNVNSSSDANWDFANGAGACNTQSRLPLAGYQDRCGYGPRTPLLVISPYSKANYVDHSVTDQSSILKFVEDNWKTGQIGDGSFDAVAGPLNSMFDFGKRDADRIILDPSSGAVLRD</sequence>
<keyword evidence="4" id="KW-0134">Cell wall</keyword>
<keyword evidence="5" id="KW-0378">Hydrolase</keyword>
<dbReference type="Proteomes" id="UP000677913">
    <property type="component" value="Unassembled WGS sequence"/>
</dbReference>
<keyword evidence="4" id="KW-0964">Secreted</keyword>
<keyword evidence="8" id="KW-0732">Signal</keyword>
<dbReference type="PROSITE" id="PS51318">
    <property type="entry name" value="TAT"/>
    <property type="match status" value="1"/>
</dbReference>
<dbReference type="CDD" id="cd16013">
    <property type="entry name" value="AcpA"/>
    <property type="match status" value="1"/>
</dbReference>
<dbReference type="PANTHER" id="PTHR31956">
    <property type="entry name" value="NON-SPECIFIC PHOSPHOLIPASE C4-RELATED"/>
    <property type="match status" value="1"/>
</dbReference>
<dbReference type="AlphaFoldDB" id="A0A8J8BCK7"/>
<evidence type="ECO:0000256" key="4">
    <source>
        <dbReference type="ARBA" id="ARBA00022512"/>
    </source>
</evidence>
<evidence type="ECO:0000256" key="7">
    <source>
        <dbReference type="ARBA" id="ARBA00048421"/>
    </source>
</evidence>
<dbReference type="InterPro" id="IPR006311">
    <property type="entry name" value="TAT_signal"/>
</dbReference>
<proteinExistence type="inferred from homology"/>
<dbReference type="EMBL" id="JAGSXH010000030">
    <property type="protein sequence ID" value="MBS2963625.1"/>
    <property type="molecule type" value="Genomic_DNA"/>
</dbReference>
<accession>A0A8J8BCK7</accession>
<evidence type="ECO:0000313" key="9">
    <source>
        <dbReference type="EMBL" id="MBS2963625.1"/>
    </source>
</evidence>
<evidence type="ECO:0000256" key="8">
    <source>
        <dbReference type="SAM" id="SignalP"/>
    </source>
</evidence>
<dbReference type="EC" id="3.1.4.3" evidence="3"/>
<name>A0A8J8BCK7_9ACTN</name>
<comment type="subcellular location">
    <subcellularLocation>
        <location evidence="1">Secreted</location>
        <location evidence="1">Cell wall</location>
    </subcellularLocation>
</comment>
<dbReference type="Pfam" id="PF04185">
    <property type="entry name" value="Phosphoesterase"/>
    <property type="match status" value="1"/>
</dbReference>
<dbReference type="InterPro" id="IPR017850">
    <property type="entry name" value="Alkaline_phosphatase_core_sf"/>
</dbReference>
<protein>
    <recommendedName>
        <fullName evidence="3">phospholipase C</fullName>
        <ecNumber evidence="3">3.1.4.3</ecNumber>
    </recommendedName>
</protein>
<feature type="signal peptide" evidence="8">
    <location>
        <begin position="1"/>
        <end position="27"/>
    </location>
</feature>
<evidence type="ECO:0000256" key="1">
    <source>
        <dbReference type="ARBA" id="ARBA00004191"/>
    </source>
</evidence>
<evidence type="ECO:0000256" key="2">
    <source>
        <dbReference type="ARBA" id="ARBA00009717"/>
    </source>
</evidence>
<evidence type="ECO:0000256" key="5">
    <source>
        <dbReference type="ARBA" id="ARBA00022801"/>
    </source>
</evidence>
<comment type="catalytic activity">
    <reaction evidence="7">
        <text>a 1,2-diacyl-sn-glycero-3-phosphocholine + H2O = phosphocholine + a 1,2-diacyl-sn-glycerol + H(+)</text>
        <dbReference type="Rhea" id="RHEA:10604"/>
        <dbReference type="ChEBI" id="CHEBI:15377"/>
        <dbReference type="ChEBI" id="CHEBI:15378"/>
        <dbReference type="ChEBI" id="CHEBI:17815"/>
        <dbReference type="ChEBI" id="CHEBI:57643"/>
        <dbReference type="ChEBI" id="CHEBI:295975"/>
        <dbReference type="EC" id="3.1.4.3"/>
    </reaction>
    <physiologicalReaction direction="left-to-right" evidence="7">
        <dbReference type="Rhea" id="RHEA:10605"/>
    </physiologicalReaction>
</comment>
<evidence type="ECO:0000256" key="3">
    <source>
        <dbReference type="ARBA" id="ARBA00012018"/>
    </source>
</evidence>
<gene>
    <name evidence="9" type="ORF">KGA66_11240</name>
</gene>
<dbReference type="GO" id="GO:0034480">
    <property type="term" value="F:phosphatidylcholine phospholipase C activity"/>
    <property type="evidence" value="ECO:0007669"/>
    <property type="project" value="UniProtKB-EC"/>
</dbReference>
<dbReference type="InterPro" id="IPR007312">
    <property type="entry name" value="Phosphoesterase"/>
</dbReference>
<comment type="similarity">
    <text evidence="2">Belongs to the bacterial phospholipase C family.</text>
</comment>
<dbReference type="Gene3D" id="3.40.720.10">
    <property type="entry name" value="Alkaline Phosphatase, subunit A"/>
    <property type="match status" value="2"/>
</dbReference>
<comment type="caution">
    <text evidence="9">The sequence shown here is derived from an EMBL/GenBank/DDBJ whole genome shotgun (WGS) entry which is preliminary data.</text>
</comment>
<reference evidence="9" key="1">
    <citation type="submission" date="2021-04" db="EMBL/GenBank/DDBJ databases">
        <title>Genome based classification of Actinospica acidithermotolerans sp. nov., an actinobacterium isolated from an Indonesian hot spring.</title>
        <authorList>
            <person name="Kusuma A.B."/>
            <person name="Putra K.E."/>
            <person name="Nafisah S."/>
            <person name="Loh J."/>
            <person name="Nouioui I."/>
            <person name="Goodfellow M."/>
        </authorList>
    </citation>
    <scope>NUCLEOTIDE SEQUENCE</scope>
    <source>
        <strain evidence="9">DSM 45618</strain>
    </source>
</reference>
<evidence type="ECO:0000256" key="6">
    <source>
        <dbReference type="ARBA" id="ARBA00023026"/>
    </source>
</evidence>
<keyword evidence="10" id="KW-1185">Reference proteome</keyword>
<organism evidence="9 10">
    <name type="scientific">Actinocrinis puniceicyclus</name>
    <dbReference type="NCBI Taxonomy" id="977794"/>
    <lineage>
        <taxon>Bacteria</taxon>
        <taxon>Bacillati</taxon>
        <taxon>Actinomycetota</taxon>
        <taxon>Actinomycetes</taxon>
        <taxon>Catenulisporales</taxon>
        <taxon>Actinospicaceae</taxon>
        <taxon>Actinocrinis</taxon>
    </lineage>
</organism>
<dbReference type="PANTHER" id="PTHR31956:SF1">
    <property type="entry name" value="NON-SPECIFIC PHOSPHOLIPASE C1"/>
    <property type="match status" value="1"/>
</dbReference>
<keyword evidence="6" id="KW-0843">Virulence</keyword>